<dbReference type="AlphaFoldDB" id="A0AAU8JCN4"/>
<feature type="coiled-coil region" evidence="1">
    <location>
        <begin position="101"/>
        <end position="135"/>
    </location>
</feature>
<organism evidence="3">
    <name type="scientific">Planktothricoides raciborskii GIHE-MW2</name>
    <dbReference type="NCBI Taxonomy" id="2792601"/>
    <lineage>
        <taxon>Bacteria</taxon>
        <taxon>Bacillati</taxon>
        <taxon>Cyanobacteriota</taxon>
        <taxon>Cyanophyceae</taxon>
        <taxon>Oscillatoriophycideae</taxon>
        <taxon>Oscillatoriales</taxon>
        <taxon>Oscillatoriaceae</taxon>
        <taxon>Planktothricoides</taxon>
    </lineage>
</organism>
<dbReference type="EMBL" id="CP159837">
    <property type="protein sequence ID" value="XCM36938.1"/>
    <property type="molecule type" value="Genomic_DNA"/>
</dbReference>
<reference evidence="3" key="1">
    <citation type="submission" date="2024-07" db="EMBL/GenBank/DDBJ databases">
        <authorList>
            <person name="Kim Y.J."/>
            <person name="Jeong J.Y."/>
        </authorList>
    </citation>
    <scope>NUCLEOTIDE SEQUENCE</scope>
    <source>
        <strain evidence="3">GIHE-MW2</strain>
    </source>
</reference>
<feature type="coiled-coil region" evidence="1">
    <location>
        <begin position="5"/>
        <end position="46"/>
    </location>
</feature>
<protein>
    <submittedName>
        <fullName evidence="3">Uncharacterized protein</fullName>
    </submittedName>
</protein>
<gene>
    <name evidence="3" type="ORF">ABWT76_005735</name>
</gene>
<accession>A0AAU8JCN4</accession>
<name>A0AAU8JCN4_9CYAN</name>
<evidence type="ECO:0000256" key="1">
    <source>
        <dbReference type="SAM" id="Coils"/>
    </source>
</evidence>
<evidence type="ECO:0000256" key="2">
    <source>
        <dbReference type="SAM" id="MobiDB-lite"/>
    </source>
</evidence>
<feature type="region of interest" description="Disordered" evidence="2">
    <location>
        <begin position="151"/>
        <end position="192"/>
    </location>
</feature>
<proteinExistence type="predicted"/>
<evidence type="ECO:0000313" key="3">
    <source>
        <dbReference type="EMBL" id="XCM36938.1"/>
    </source>
</evidence>
<sequence length="192" mass="21991">MSQDIAQWLAEIKSLQQQVAQLQQEYEEAQSRIDRWRELYNQEAEQRRKETKVYQDRIDTLQSEIQLLKQGGKSPEERAATERQLWQELNRLETDEIKQKLLEAIAQIDQGKAEAERLREALRQEQIAHEQTRKSLTTALGDTVELLTQATVAAKKKRPEPTLPGSSVPASDRPATALESVKSPLLQLPPLD</sequence>
<dbReference type="RefSeq" id="WP_054466566.1">
    <property type="nucleotide sequence ID" value="NZ_CP159837.1"/>
</dbReference>
<keyword evidence="1" id="KW-0175">Coiled coil</keyword>